<feature type="chain" id="PRO_5006711406" evidence="3">
    <location>
        <begin position="23"/>
        <end position="1156"/>
    </location>
</feature>
<dbReference type="STRING" id="28573.A0A0U1M0A9"/>
<dbReference type="PROSITE" id="PS50088">
    <property type="entry name" value="ANK_REPEAT"/>
    <property type="match status" value="3"/>
</dbReference>
<sequence>MDPLSITASLIAVIQITTVVSSHCMQYVRSAKNTKSLILSLVQELGGLQIVLTTLRDLTDRDYCEPGDSDAESIDKTYLLPTLRKLVELEHVFKECLEKLEVLKRDIAPSTERHLSKKETFFRALNWPIKEAYTKNIMRDISEYISLFSLALTLDETTNVLEIREKTFETNSMVKSLHAQRDEELKRQHCSEIVQWLSAPDASVDYMHALKRKTPNTGTWLIEEERYKEWKLHPGSLLCIYGTAGSGKTILSSTIVEDVLSDCALTMNLAAAYFYFKADDITKRTSEGMLRSLLKQLFDRGNRSSEAMMTLFEDKNQQPSVNKLFSTFIDITFEFGNVFIVLDALDECQDLSDLFDMIEEINKRAGTNVHILFTSRDNKDIKEFVESMESNTSSIKLSASVVKQDIRTYIRDRLRTDRALKRWRSHPKVQEQIEDSLIDKSDGMFQWVKCQLEELTNCRGPADLRQALARMPKGLNDTYAQMISRISDDDHGVAMRMLYWLLFSVRPLHIEELAELAVMNLDAEPFDELERYWEPEEVLGICPGLLTTVEEGNDGSEEEPKILVRLAHISIRDYLLSDSILKGGVARFYVDEPTAHASIAECCLIYMRLIKGDLPDSLDDLPLALYAAENWIYHYELVPETATKTHHLVLDFFQNRKEIYSKWIAYISSLKKPRLNPGLITSVKLSPLETASAYGLSEALKLMFDSKNIDTESSAALQGALRAAYIGTAPPRDDVSTRTVKLLLQYGANFSGDGKFASTLHAASYYGFDEIVIKELDGGLDVNYQGGEFGTALIAAVAGRYECNFQKIMSTRNTNPSMVASFDGINLKVVQVLLERGADPNIRGERDGSALSEACSNGDFPSAKLLLDYGADPNFTQKMDKGPNISCLSEAAASGNIQIVEFVCDHGANVNCSMALNAAASRGHIDIVRFLLEKGANPNTADRLRDETLLQHACNSYQPETVKLLLEHGVDPNEGGGRFGSPLQCTCAAYGSVETLEILVSYGADVNQFCGAFGTALHAAAFYGDFEMVQYLVSKGADIHAQGYMYPSVVRCALQNGHGSILRFLLNLGADMDTPGGHYGNTLQKILATAPADEPELWFRTFAKADLLQLCVMIKKGSTWQDFDNIEFEDRNGDGLHVADSKWACMLPPAVLTPVR</sequence>
<dbReference type="InterPro" id="IPR036770">
    <property type="entry name" value="Ankyrin_rpt-contain_sf"/>
</dbReference>
<feature type="repeat" description="ANK" evidence="2">
    <location>
        <begin position="1015"/>
        <end position="1044"/>
    </location>
</feature>
<feature type="repeat" description="ANK" evidence="2">
    <location>
        <begin position="911"/>
        <end position="943"/>
    </location>
</feature>
<keyword evidence="2" id="KW-0040">ANK repeat</keyword>
<dbReference type="PROSITE" id="PS50297">
    <property type="entry name" value="ANK_REP_REGION"/>
    <property type="match status" value="2"/>
</dbReference>
<dbReference type="InterPro" id="IPR056884">
    <property type="entry name" value="NPHP3-like_N"/>
</dbReference>
<dbReference type="OMA" id="FKGQAEI"/>
<protein>
    <submittedName>
        <fullName evidence="6">Putative ankyrin repeat protein RF_0381</fullName>
    </submittedName>
</protein>
<dbReference type="Gene3D" id="3.40.50.300">
    <property type="entry name" value="P-loop containing nucleotide triphosphate hydrolases"/>
    <property type="match status" value="1"/>
</dbReference>
<feature type="domain" description="Nephrocystin 3-like N-terminal" evidence="5">
    <location>
        <begin position="216"/>
        <end position="376"/>
    </location>
</feature>
<dbReference type="PANTHER" id="PTHR10039:SF16">
    <property type="entry name" value="GPI INOSITOL-DEACYLASE"/>
    <property type="match status" value="1"/>
</dbReference>
<evidence type="ECO:0000256" key="3">
    <source>
        <dbReference type="SAM" id="SignalP"/>
    </source>
</evidence>
<keyword evidence="1" id="KW-0677">Repeat</keyword>
<dbReference type="SMART" id="SM00248">
    <property type="entry name" value="ANK"/>
    <property type="match status" value="10"/>
</dbReference>
<evidence type="ECO:0000259" key="4">
    <source>
        <dbReference type="Pfam" id="PF22939"/>
    </source>
</evidence>
<evidence type="ECO:0000313" key="7">
    <source>
        <dbReference type="Proteomes" id="UP000054383"/>
    </source>
</evidence>
<keyword evidence="3" id="KW-0732">Signal</keyword>
<evidence type="ECO:0000259" key="5">
    <source>
        <dbReference type="Pfam" id="PF24883"/>
    </source>
</evidence>
<dbReference type="InterPro" id="IPR002110">
    <property type="entry name" value="Ankyrin_rpt"/>
</dbReference>
<accession>A0A0U1M0A9</accession>
<feature type="repeat" description="ANK" evidence="2">
    <location>
        <begin position="846"/>
        <end position="878"/>
    </location>
</feature>
<reference evidence="6 7" key="1">
    <citation type="submission" date="2015-04" db="EMBL/GenBank/DDBJ databases">
        <authorList>
            <person name="Syromyatnikov M.Y."/>
            <person name="Popov V.N."/>
        </authorList>
    </citation>
    <scope>NUCLEOTIDE SEQUENCE [LARGE SCALE GENOMIC DNA]</scope>
    <source>
        <strain evidence="6">WF-38-12</strain>
    </source>
</reference>
<dbReference type="Pfam" id="PF24883">
    <property type="entry name" value="NPHP3_N"/>
    <property type="match status" value="1"/>
</dbReference>
<dbReference type="SUPFAM" id="SSF48403">
    <property type="entry name" value="Ankyrin repeat"/>
    <property type="match status" value="1"/>
</dbReference>
<keyword evidence="7" id="KW-1185">Reference proteome</keyword>
<feature type="domain" description="GPI inositol-deacylase winged helix" evidence="4">
    <location>
        <begin position="492"/>
        <end position="579"/>
    </location>
</feature>
<dbReference type="AlphaFoldDB" id="A0A0U1M0A9"/>
<evidence type="ECO:0000256" key="2">
    <source>
        <dbReference type="PROSITE-ProRule" id="PRU00023"/>
    </source>
</evidence>
<dbReference type="InterPro" id="IPR027417">
    <property type="entry name" value="P-loop_NTPase"/>
</dbReference>
<dbReference type="OrthoDB" id="4772757at2759"/>
<dbReference type="PANTHER" id="PTHR10039">
    <property type="entry name" value="AMELOGENIN"/>
    <property type="match status" value="1"/>
</dbReference>
<gene>
    <name evidence="6" type="ORF">PISL3812_05647</name>
</gene>
<proteinExistence type="predicted"/>
<name>A0A0U1M0A9_TALIS</name>
<dbReference type="SUPFAM" id="SSF52540">
    <property type="entry name" value="P-loop containing nucleoside triphosphate hydrolases"/>
    <property type="match status" value="1"/>
</dbReference>
<feature type="signal peptide" evidence="3">
    <location>
        <begin position="1"/>
        <end position="22"/>
    </location>
</feature>
<dbReference type="InterPro" id="IPR054471">
    <property type="entry name" value="GPIID_WHD"/>
</dbReference>
<dbReference type="Gene3D" id="1.25.40.20">
    <property type="entry name" value="Ankyrin repeat-containing domain"/>
    <property type="match status" value="3"/>
</dbReference>
<dbReference type="EMBL" id="CVMT01000005">
    <property type="protein sequence ID" value="CRG88616.1"/>
    <property type="molecule type" value="Genomic_DNA"/>
</dbReference>
<organism evidence="6 7">
    <name type="scientific">Talaromyces islandicus</name>
    <name type="common">Penicillium islandicum</name>
    <dbReference type="NCBI Taxonomy" id="28573"/>
    <lineage>
        <taxon>Eukaryota</taxon>
        <taxon>Fungi</taxon>
        <taxon>Dikarya</taxon>
        <taxon>Ascomycota</taxon>
        <taxon>Pezizomycotina</taxon>
        <taxon>Eurotiomycetes</taxon>
        <taxon>Eurotiomycetidae</taxon>
        <taxon>Eurotiales</taxon>
        <taxon>Trichocomaceae</taxon>
        <taxon>Talaromyces</taxon>
        <taxon>Talaromyces sect. Islandici</taxon>
    </lineage>
</organism>
<dbReference type="Pfam" id="PF22939">
    <property type="entry name" value="WHD_GPIID"/>
    <property type="match status" value="1"/>
</dbReference>
<evidence type="ECO:0000313" key="6">
    <source>
        <dbReference type="EMBL" id="CRG88616.1"/>
    </source>
</evidence>
<evidence type="ECO:0000256" key="1">
    <source>
        <dbReference type="ARBA" id="ARBA00022737"/>
    </source>
</evidence>
<dbReference type="Pfam" id="PF12796">
    <property type="entry name" value="Ank_2"/>
    <property type="match status" value="2"/>
</dbReference>
<dbReference type="Proteomes" id="UP000054383">
    <property type="component" value="Unassembled WGS sequence"/>
</dbReference>